<keyword evidence="3" id="KW-1185">Reference proteome</keyword>
<feature type="region of interest" description="Disordered" evidence="1">
    <location>
        <begin position="55"/>
        <end position="99"/>
    </location>
</feature>
<dbReference type="RefSeq" id="XP_043141374.1">
    <property type="nucleotide sequence ID" value="XM_043284167.1"/>
</dbReference>
<evidence type="ECO:0000313" key="3">
    <source>
        <dbReference type="Proteomes" id="UP000637239"/>
    </source>
</evidence>
<reference evidence="2" key="2">
    <citation type="submission" date="2021-02" db="EMBL/GenBank/DDBJ databases">
        <title>Aspergillus chevalieri M1 genome sequence.</title>
        <authorList>
            <person name="Kadooka C."/>
            <person name="Mori K."/>
            <person name="Futagami T."/>
        </authorList>
    </citation>
    <scope>NUCLEOTIDE SEQUENCE</scope>
    <source>
        <strain evidence="2">M1</strain>
    </source>
</reference>
<accession>A0A7R7VY19</accession>
<protein>
    <submittedName>
        <fullName evidence="2">Uncharacterized protein</fullName>
    </submittedName>
</protein>
<organism evidence="2 3">
    <name type="scientific">Aspergillus chevalieri</name>
    <name type="common">Eurotium chevalieri</name>
    <dbReference type="NCBI Taxonomy" id="182096"/>
    <lineage>
        <taxon>Eukaryota</taxon>
        <taxon>Fungi</taxon>
        <taxon>Dikarya</taxon>
        <taxon>Ascomycota</taxon>
        <taxon>Pezizomycotina</taxon>
        <taxon>Eurotiomycetes</taxon>
        <taxon>Eurotiomycetidae</taxon>
        <taxon>Eurotiales</taxon>
        <taxon>Aspergillaceae</taxon>
        <taxon>Aspergillus</taxon>
        <taxon>Aspergillus subgen. Aspergillus</taxon>
    </lineage>
</organism>
<sequence>MDKQTDHYFLLRYTDAGGTMNPFFSSTPAPGYTQLHNQPSPDTDTLSTWEIINSPMSASTQSTNTTSPQLPSVAQDQATKTTTETKPKQITEAQPPRYNDISGAVIIDWDGSPRFLSPQEEQERQTALENAVREKMLGLPRKTEFAWARPDVSIEAGLPAYSPGEKEMGKGDGDV</sequence>
<name>A0A7R7VY19_ASPCH</name>
<dbReference type="Proteomes" id="UP000637239">
    <property type="component" value="Chromosome 8"/>
</dbReference>
<dbReference type="EMBL" id="AP024423">
    <property type="protein sequence ID" value="BCR92861.1"/>
    <property type="molecule type" value="Genomic_DNA"/>
</dbReference>
<reference evidence="2" key="1">
    <citation type="submission" date="2021-01" db="EMBL/GenBank/DDBJ databases">
        <authorList>
            <consortium name="Aspergillus chevalieri M1 genome sequencing consortium"/>
            <person name="Kazuki M."/>
            <person name="Futagami T."/>
        </authorList>
    </citation>
    <scope>NUCLEOTIDE SEQUENCE</scope>
    <source>
        <strain evidence="2">M1</strain>
    </source>
</reference>
<proteinExistence type="predicted"/>
<dbReference type="AlphaFoldDB" id="A0A7R7VY19"/>
<feature type="compositionally biased region" description="Basic and acidic residues" evidence="1">
    <location>
        <begin position="164"/>
        <end position="175"/>
    </location>
</feature>
<feature type="compositionally biased region" description="Polar residues" evidence="1">
    <location>
        <begin position="55"/>
        <end position="82"/>
    </location>
</feature>
<evidence type="ECO:0000256" key="1">
    <source>
        <dbReference type="SAM" id="MobiDB-lite"/>
    </source>
</evidence>
<gene>
    <name evidence="2" type="ORF">ACHE_80761A</name>
</gene>
<evidence type="ECO:0000313" key="2">
    <source>
        <dbReference type="EMBL" id="BCR92861.1"/>
    </source>
</evidence>
<feature type="region of interest" description="Disordered" evidence="1">
    <location>
        <begin position="156"/>
        <end position="175"/>
    </location>
</feature>
<dbReference type="GeneID" id="66987210"/>
<dbReference type="KEGG" id="ache:ACHE_80761A"/>